<dbReference type="Proteomes" id="UP000062519">
    <property type="component" value="Chromosome 1"/>
</dbReference>
<reference evidence="1 2" key="1">
    <citation type="submission" date="2015-12" db="EMBL/GenBank/DDBJ databases">
        <title>Diversity of Burkholderia near neighbor genomes.</title>
        <authorList>
            <person name="Sahl J."/>
            <person name="Wagner D."/>
            <person name="Keim P."/>
        </authorList>
    </citation>
    <scope>NUCLEOTIDE SEQUENCE [LARGE SCALE GENOMIC DNA]</scope>
    <source>
        <strain evidence="1 2">BDU6</strain>
    </source>
</reference>
<dbReference type="SUPFAM" id="SSF51430">
    <property type="entry name" value="NAD(P)-linked oxidoreductase"/>
    <property type="match status" value="1"/>
</dbReference>
<evidence type="ECO:0000313" key="2">
    <source>
        <dbReference type="Proteomes" id="UP000062519"/>
    </source>
</evidence>
<dbReference type="KEGG" id="buu:WS70_04470"/>
<organism evidence="1 2">
    <name type="scientific">Burkholderia mayonis</name>
    <dbReference type="NCBI Taxonomy" id="1385591"/>
    <lineage>
        <taxon>Bacteria</taxon>
        <taxon>Pseudomonadati</taxon>
        <taxon>Pseudomonadota</taxon>
        <taxon>Betaproteobacteria</taxon>
        <taxon>Burkholderiales</taxon>
        <taxon>Burkholderiaceae</taxon>
        <taxon>Burkholderia</taxon>
        <taxon>pseudomallei group</taxon>
    </lineage>
</organism>
<dbReference type="AlphaFoldDB" id="A0A1B4FBX1"/>
<evidence type="ECO:0000313" key="1">
    <source>
        <dbReference type="EMBL" id="AOJ01175.1"/>
    </source>
</evidence>
<sequence>MRNTLAWVLVQPGVFAAPKAARIEHVRDNRAALDLVSSDDERAQLDARFGPPRRKRALAVL</sequence>
<dbReference type="Gene3D" id="3.20.20.100">
    <property type="entry name" value="NADP-dependent oxidoreductase domain"/>
    <property type="match status" value="1"/>
</dbReference>
<evidence type="ECO:0008006" key="3">
    <source>
        <dbReference type="Google" id="ProtNLM"/>
    </source>
</evidence>
<protein>
    <recommendedName>
        <fullName evidence="3">Aldo/keto reductase</fullName>
    </recommendedName>
</protein>
<gene>
    <name evidence="1" type="ORF">WS70_04470</name>
</gene>
<accession>A0A1B4FBX1</accession>
<dbReference type="InterPro" id="IPR036812">
    <property type="entry name" value="NAD(P)_OxRdtase_dom_sf"/>
</dbReference>
<proteinExistence type="predicted"/>
<keyword evidence="2" id="KW-1185">Reference proteome</keyword>
<name>A0A1B4FBX1_9BURK</name>
<dbReference type="EMBL" id="CP013386">
    <property type="protein sequence ID" value="AOJ01175.1"/>
    <property type="molecule type" value="Genomic_DNA"/>
</dbReference>